<comment type="caution">
    <text evidence="1">The sequence shown here is derived from an EMBL/GenBank/DDBJ whole genome shotgun (WGS) entry which is preliminary data.</text>
</comment>
<dbReference type="AlphaFoldDB" id="A0A3E0WN81"/>
<dbReference type="RefSeq" id="WP_116303020.1">
    <property type="nucleotide sequence ID" value="NZ_NFZV01000016.1"/>
</dbReference>
<reference evidence="2" key="1">
    <citation type="submission" date="2017-05" db="EMBL/GenBank/DDBJ databases">
        <authorList>
            <person name="Sharma S."/>
            <person name="Sidhu C."/>
            <person name="Pinnaka A.K."/>
        </authorList>
    </citation>
    <scope>NUCLEOTIDE SEQUENCE [LARGE SCALE GENOMIC DNA]</scope>
    <source>
        <strain evidence="2">AK93</strain>
    </source>
</reference>
<dbReference type="EMBL" id="NFZW01000016">
    <property type="protein sequence ID" value="RFA34422.1"/>
    <property type="molecule type" value="Genomic_DNA"/>
</dbReference>
<organism evidence="1 2">
    <name type="scientific">Alkalilimnicola ehrlichii</name>
    <dbReference type="NCBI Taxonomy" id="351052"/>
    <lineage>
        <taxon>Bacteria</taxon>
        <taxon>Pseudomonadati</taxon>
        <taxon>Pseudomonadota</taxon>
        <taxon>Gammaproteobacteria</taxon>
        <taxon>Chromatiales</taxon>
        <taxon>Ectothiorhodospiraceae</taxon>
        <taxon>Alkalilimnicola</taxon>
    </lineage>
</organism>
<gene>
    <name evidence="1" type="ORF">CAL65_15425</name>
</gene>
<accession>A0A3E0WN81</accession>
<name>A0A3E0WN81_9GAMM</name>
<protein>
    <submittedName>
        <fullName evidence="1">Uncharacterized protein</fullName>
    </submittedName>
</protein>
<sequence>MPDIELTTEESVYLAYRDGGGESILPGHCAELGISLEEGKEMIRRQYKIREESGNLKPYDKRI</sequence>
<evidence type="ECO:0000313" key="2">
    <source>
        <dbReference type="Proteomes" id="UP000256763"/>
    </source>
</evidence>
<proteinExistence type="predicted"/>
<keyword evidence="2" id="KW-1185">Reference proteome</keyword>
<dbReference type="Proteomes" id="UP000256763">
    <property type="component" value="Unassembled WGS sequence"/>
</dbReference>
<evidence type="ECO:0000313" key="1">
    <source>
        <dbReference type="EMBL" id="RFA34422.1"/>
    </source>
</evidence>
<dbReference type="OrthoDB" id="9904587at2"/>